<dbReference type="EMBL" id="SMCO01000022">
    <property type="protein sequence ID" value="TCV82364.1"/>
    <property type="molecule type" value="Genomic_DNA"/>
</dbReference>
<dbReference type="Proteomes" id="UP000295367">
    <property type="component" value="Unassembled WGS sequence"/>
</dbReference>
<sequence>MINSISKYFEYAQLAQASYARFFSKGSRKDELTEVNRGDFTDKQADEFLSQPA</sequence>
<protein>
    <submittedName>
        <fullName evidence="1">Uncharacterized protein</fullName>
    </submittedName>
</protein>
<name>A0A4R3XX97_9PROT</name>
<dbReference type="RefSeq" id="WP_165923018.1">
    <property type="nucleotide sequence ID" value="NZ_BHVT01000054.1"/>
</dbReference>
<dbReference type="AlphaFoldDB" id="A0A4R3XX97"/>
<reference evidence="1 2" key="1">
    <citation type="submission" date="2019-03" db="EMBL/GenBank/DDBJ databases">
        <title>Genomic Encyclopedia of Type Strains, Phase IV (KMG-IV): sequencing the most valuable type-strain genomes for metagenomic binning, comparative biology and taxonomic classification.</title>
        <authorList>
            <person name="Goeker M."/>
        </authorList>
    </citation>
    <scope>NUCLEOTIDE SEQUENCE [LARGE SCALE GENOMIC DNA]</scope>
    <source>
        <strain evidence="1 2">DSM 100309</strain>
    </source>
</reference>
<accession>A0A4R3XX97</accession>
<keyword evidence="2" id="KW-1185">Reference proteome</keyword>
<evidence type="ECO:0000313" key="1">
    <source>
        <dbReference type="EMBL" id="TCV82364.1"/>
    </source>
</evidence>
<comment type="caution">
    <text evidence="1">The sequence shown here is derived from an EMBL/GenBank/DDBJ whole genome shotgun (WGS) entry which is preliminary data.</text>
</comment>
<evidence type="ECO:0000313" key="2">
    <source>
        <dbReference type="Proteomes" id="UP000295367"/>
    </source>
</evidence>
<organism evidence="1 2">
    <name type="scientific">Sulfurirhabdus autotrophica</name>
    <dbReference type="NCBI Taxonomy" id="1706046"/>
    <lineage>
        <taxon>Bacteria</taxon>
        <taxon>Pseudomonadati</taxon>
        <taxon>Pseudomonadota</taxon>
        <taxon>Betaproteobacteria</taxon>
        <taxon>Nitrosomonadales</taxon>
        <taxon>Sulfuricellaceae</taxon>
        <taxon>Sulfurirhabdus</taxon>
    </lineage>
</organism>
<gene>
    <name evidence="1" type="ORF">EDC63_12256</name>
</gene>
<proteinExistence type="predicted"/>